<dbReference type="PANTHER" id="PTHR45766">
    <property type="entry name" value="DNA ANNEALING HELICASE AND ENDONUCLEASE ZRANB3 FAMILY MEMBER"/>
    <property type="match status" value="1"/>
</dbReference>
<sequence length="538" mass="59155">MPQDVAPVRVPSYEKRSDWYIISDKQAEIVGHAPLIFLDGKRGIWVAHRSHLPLLGTEPRADALPPVCVRSELADGTTLRDYQEVGAEFIGQRRGTLLADNCRLGKTAQIVAAHDPASGSMVVIGPLAVRGVWLDWWRRRWPEIEPVVLTGRKYDPDTFVDHPLVFAHYDILPSWTSLGLRDRIGTLVLDEVHVLSNPKSKRSIAALMMSPAAEHVVCATGTPLWNKPAGLWSILSICNPAAWGSFKEFTAAYCSGAPGPYGWTTGAPSRVEEFQTRLEAVMLRRRWRDIRDELPPCTRTVEIAPLNANQILQIDKLAESIREELSQGADFSSPTLIGALARVRRLVAARKAPIAASAACRVADSGERVVVWVWHKKVADTIARRIKRATPYVVTGSVPERNRARILDEWRASENGVLIISMGVAPAGIDLSQAAHCIFAELDWTPATIGQAEMRTFSPSRPNFVTFVVAEHDIDQRLVDTLTTKCEMAAELGVPAMDTAGDVMQEVFARDVAVVDLASLANRISARVALPTQFAGLL</sequence>
<dbReference type="Pfam" id="PF00176">
    <property type="entry name" value="SNF2-rel_dom"/>
    <property type="match status" value="1"/>
</dbReference>
<reference evidence="4" key="1">
    <citation type="journal article" date="2015" name="Nature">
        <title>Complex archaea that bridge the gap between prokaryotes and eukaryotes.</title>
        <authorList>
            <person name="Spang A."/>
            <person name="Saw J.H."/>
            <person name="Jorgensen S.L."/>
            <person name="Zaremba-Niedzwiedzka K."/>
            <person name="Martijn J."/>
            <person name="Lind A.E."/>
            <person name="van Eijk R."/>
            <person name="Schleper C."/>
            <person name="Guy L."/>
            <person name="Ettema T.J."/>
        </authorList>
    </citation>
    <scope>NUCLEOTIDE SEQUENCE</scope>
</reference>
<dbReference type="Pfam" id="PF00271">
    <property type="entry name" value="Helicase_C"/>
    <property type="match status" value="1"/>
</dbReference>
<name>A0A0F9LY13_9ZZZZ</name>
<dbReference type="SMART" id="SM00490">
    <property type="entry name" value="HELICc"/>
    <property type="match status" value="1"/>
</dbReference>
<feature type="domain" description="Helicase ATP-binding" evidence="2">
    <location>
        <begin position="87"/>
        <end position="241"/>
    </location>
</feature>
<dbReference type="InterPro" id="IPR000330">
    <property type="entry name" value="SNF2_N"/>
</dbReference>
<dbReference type="GO" id="GO:0031297">
    <property type="term" value="P:replication fork processing"/>
    <property type="evidence" value="ECO:0007669"/>
    <property type="project" value="TreeGrafter"/>
</dbReference>
<keyword evidence="1" id="KW-0378">Hydrolase</keyword>
<dbReference type="PROSITE" id="PS51192">
    <property type="entry name" value="HELICASE_ATP_BIND_1"/>
    <property type="match status" value="1"/>
</dbReference>
<dbReference type="InterPro" id="IPR001650">
    <property type="entry name" value="Helicase_C-like"/>
</dbReference>
<dbReference type="SUPFAM" id="SSF52540">
    <property type="entry name" value="P-loop containing nucleoside triphosphate hydrolases"/>
    <property type="match status" value="2"/>
</dbReference>
<evidence type="ECO:0000259" key="3">
    <source>
        <dbReference type="PROSITE" id="PS51194"/>
    </source>
</evidence>
<accession>A0A0F9LY13</accession>
<comment type="caution">
    <text evidence="4">The sequence shown here is derived from an EMBL/GenBank/DDBJ whole genome shotgun (WGS) entry which is preliminary data.</text>
</comment>
<evidence type="ECO:0008006" key="5">
    <source>
        <dbReference type="Google" id="ProtNLM"/>
    </source>
</evidence>
<dbReference type="InterPro" id="IPR014001">
    <property type="entry name" value="Helicase_ATP-bd"/>
</dbReference>
<dbReference type="InterPro" id="IPR038718">
    <property type="entry name" value="SNF2-like_sf"/>
</dbReference>
<dbReference type="EMBL" id="LAZR01006451">
    <property type="protein sequence ID" value="KKM92026.1"/>
    <property type="molecule type" value="Genomic_DNA"/>
</dbReference>
<dbReference type="PANTHER" id="PTHR45766:SF6">
    <property type="entry name" value="SWI_SNF-RELATED MATRIX-ASSOCIATED ACTIN-DEPENDENT REGULATOR OF CHROMATIN SUBFAMILY A-LIKE PROTEIN 1"/>
    <property type="match status" value="1"/>
</dbReference>
<evidence type="ECO:0000259" key="2">
    <source>
        <dbReference type="PROSITE" id="PS51192"/>
    </source>
</evidence>
<dbReference type="SMART" id="SM00487">
    <property type="entry name" value="DEXDc"/>
    <property type="match status" value="1"/>
</dbReference>
<dbReference type="GO" id="GO:0005524">
    <property type="term" value="F:ATP binding"/>
    <property type="evidence" value="ECO:0007669"/>
    <property type="project" value="InterPro"/>
</dbReference>
<protein>
    <recommendedName>
        <fullName evidence="5">Helicase ATP-binding domain-containing protein</fullName>
    </recommendedName>
</protein>
<dbReference type="Gene3D" id="3.40.50.300">
    <property type="entry name" value="P-loop containing nucleotide triphosphate hydrolases"/>
    <property type="match status" value="1"/>
</dbReference>
<dbReference type="GO" id="GO:0016787">
    <property type="term" value="F:hydrolase activity"/>
    <property type="evidence" value="ECO:0007669"/>
    <property type="project" value="UniProtKB-KW"/>
</dbReference>
<dbReference type="AlphaFoldDB" id="A0A0F9LY13"/>
<dbReference type="Gene3D" id="3.40.50.10810">
    <property type="entry name" value="Tandem AAA-ATPase domain"/>
    <property type="match status" value="1"/>
</dbReference>
<proteinExistence type="predicted"/>
<organism evidence="4">
    <name type="scientific">marine sediment metagenome</name>
    <dbReference type="NCBI Taxonomy" id="412755"/>
    <lineage>
        <taxon>unclassified sequences</taxon>
        <taxon>metagenomes</taxon>
        <taxon>ecological metagenomes</taxon>
    </lineage>
</organism>
<evidence type="ECO:0000313" key="4">
    <source>
        <dbReference type="EMBL" id="KKM92026.1"/>
    </source>
</evidence>
<gene>
    <name evidence="4" type="ORF">LCGC14_1222600</name>
</gene>
<dbReference type="GO" id="GO:0006281">
    <property type="term" value="P:DNA repair"/>
    <property type="evidence" value="ECO:0007669"/>
    <property type="project" value="TreeGrafter"/>
</dbReference>
<evidence type="ECO:0000256" key="1">
    <source>
        <dbReference type="ARBA" id="ARBA00022801"/>
    </source>
</evidence>
<dbReference type="InterPro" id="IPR027417">
    <property type="entry name" value="P-loop_NTPase"/>
</dbReference>
<feature type="domain" description="Helicase C-terminal" evidence="3">
    <location>
        <begin position="313"/>
        <end position="500"/>
    </location>
</feature>
<dbReference type="PROSITE" id="PS51194">
    <property type="entry name" value="HELICASE_CTER"/>
    <property type="match status" value="1"/>
</dbReference>